<evidence type="ECO:0000256" key="1">
    <source>
        <dbReference type="ARBA" id="ARBA00004123"/>
    </source>
</evidence>
<evidence type="ECO:0000313" key="9">
    <source>
        <dbReference type="EMBL" id="MED6264992.1"/>
    </source>
</evidence>
<evidence type="ECO:0000313" key="10">
    <source>
        <dbReference type="Proteomes" id="UP001352852"/>
    </source>
</evidence>
<keyword evidence="10" id="KW-1185">Reference proteome</keyword>
<dbReference type="EMBL" id="JAHUTJ010002000">
    <property type="protein sequence ID" value="MED6264992.1"/>
    <property type="molecule type" value="Genomic_DNA"/>
</dbReference>
<evidence type="ECO:0000259" key="8">
    <source>
        <dbReference type="SMART" id="SM01115"/>
    </source>
</evidence>
<dbReference type="Proteomes" id="UP001352852">
    <property type="component" value="Unassembled WGS sequence"/>
</dbReference>
<dbReference type="PANTHER" id="PTHR36562:SF5">
    <property type="entry name" value="SERINE_ARGININE REPETITIVE MATRIX 2"/>
    <property type="match status" value="1"/>
</dbReference>
<feature type="compositionally biased region" description="Basic and acidic residues" evidence="7">
    <location>
        <begin position="150"/>
        <end position="172"/>
    </location>
</feature>
<name>A0ABU7CPV9_9TELE</name>
<feature type="compositionally biased region" description="Basic residues" evidence="7">
    <location>
        <begin position="216"/>
        <end position="228"/>
    </location>
</feature>
<protein>
    <recommendedName>
        <fullName evidence="8">CWF21 domain-containing protein</fullName>
    </recommendedName>
</protein>
<dbReference type="Gene3D" id="6.10.140.420">
    <property type="match status" value="1"/>
</dbReference>
<proteinExistence type="inferred from homology"/>
<dbReference type="InterPro" id="IPR013170">
    <property type="entry name" value="mRNA_splic_Cwf21_dom"/>
</dbReference>
<feature type="compositionally biased region" description="Basic and acidic residues" evidence="7">
    <location>
        <begin position="288"/>
        <end position="326"/>
    </location>
</feature>
<accession>A0ABU7CPV9</accession>
<keyword evidence="4" id="KW-0747">Spliceosome</keyword>
<feature type="compositionally biased region" description="Basic and acidic residues" evidence="7">
    <location>
        <begin position="31"/>
        <end position="48"/>
    </location>
</feature>
<feature type="domain" description="CWF21" evidence="8">
    <location>
        <begin position="60"/>
        <end position="105"/>
    </location>
</feature>
<sequence length="326" mass="37541">MYNGIGLTTPRGSGTNGYVQRNLSSLRVKRPRDERGGERDEKDRERLESQLNRQPNADILEHQRKRQLEVKCAELQDMMEEQGYSAEEIEEKVNSFRMMLQEKEEPPPAAAQKPTVTETHALAAANQQKNDRLRAAFGISSDYVDGSSFHADRKEKEKEKREQERLERERLQQQKYTLVEDSDNSDSPPKKRSRKKKKKNKNRDSSSESSSPSPHKEKKKSKKKKKKREVSEEEDDSSSDEKQNDSKNKRKRSQSSSPPKAKSGRRRSVSSSSDHSSQSPPPPPSRSHLKDQTAKNPEGNKERLPNRRRRGSEEHSPQRRVGEGFR</sequence>
<keyword evidence="3" id="KW-0507">mRNA processing</keyword>
<reference evidence="9 10" key="1">
    <citation type="submission" date="2021-06" db="EMBL/GenBank/DDBJ databases">
        <authorList>
            <person name="Palmer J.M."/>
        </authorList>
    </citation>
    <scope>NUCLEOTIDE SEQUENCE [LARGE SCALE GENOMIC DNA]</scope>
    <source>
        <strain evidence="9 10">CL_MEX2019</strain>
        <tissue evidence="9">Muscle</tissue>
    </source>
</reference>
<feature type="compositionally biased region" description="Low complexity" evidence="7">
    <location>
        <begin position="269"/>
        <end position="278"/>
    </location>
</feature>
<evidence type="ECO:0000256" key="4">
    <source>
        <dbReference type="ARBA" id="ARBA00022728"/>
    </source>
</evidence>
<gene>
    <name evidence="9" type="ORF">CHARACLAT_020890</name>
</gene>
<dbReference type="InterPro" id="IPR051372">
    <property type="entry name" value="CWC21"/>
</dbReference>
<feature type="region of interest" description="Disordered" evidence="7">
    <location>
        <begin position="140"/>
        <end position="326"/>
    </location>
</feature>
<feature type="compositionally biased region" description="Polar residues" evidence="7">
    <location>
        <begin position="10"/>
        <end position="25"/>
    </location>
</feature>
<organism evidence="9 10">
    <name type="scientific">Characodon lateralis</name>
    <dbReference type="NCBI Taxonomy" id="208331"/>
    <lineage>
        <taxon>Eukaryota</taxon>
        <taxon>Metazoa</taxon>
        <taxon>Chordata</taxon>
        <taxon>Craniata</taxon>
        <taxon>Vertebrata</taxon>
        <taxon>Euteleostomi</taxon>
        <taxon>Actinopterygii</taxon>
        <taxon>Neopterygii</taxon>
        <taxon>Teleostei</taxon>
        <taxon>Neoteleostei</taxon>
        <taxon>Acanthomorphata</taxon>
        <taxon>Ovalentaria</taxon>
        <taxon>Atherinomorphae</taxon>
        <taxon>Cyprinodontiformes</taxon>
        <taxon>Goodeidae</taxon>
        <taxon>Characodon</taxon>
    </lineage>
</organism>
<evidence type="ECO:0000256" key="5">
    <source>
        <dbReference type="ARBA" id="ARBA00023187"/>
    </source>
</evidence>
<dbReference type="CDD" id="cd21373">
    <property type="entry name" value="cwf21_SRRM2-like"/>
    <property type="match status" value="1"/>
</dbReference>
<dbReference type="Pfam" id="PF08312">
    <property type="entry name" value="cwf21"/>
    <property type="match status" value="1"/>
</dbReference>
<evidence type="ECO:0000256" key="7">
    <source>
        <dbReference type="SAM" id="MobiDB-lite"/>
    </source>
</evidence>
<evidence type="ECO:0000256" key="3">
    <source>
        <dbReference type="ARBA" id="ARBA00022664"/>
    </source>
</evidence>
<evidence type="ECO:0000256" key="2">
    <source>
        <dbReference type="ARBA" id="ARBA00005954"/>
    </source>
</evidence>
<dbReference type="SMART" id="SM01115">
    <property type="entry name" value="cwf21"/>
    <property type="match status" value="1"/>
</dbReference>
<dbReference type="PANTHER" id="PTHR36562">
    <property type="entry name" value="SERINE/ARGININE REPETITIVE MATRIX 2"/>
    <property type="match status" value="1"/>
</dbReference>
<comment type="caution">
    <text evidence="9">The sequence shown here is derived from an EMBL/GenBank/DDBJ whole genome shotgun (WGS) entry which is preliminary data.</text>
</comment>
<feature type="compositionally biased region" description="Basic residues" evidence="7">
    <location>
        <begin position="190"/>
        <end position="201"/>
    </location>
</feature>
<comment type="similarity">
    <text evidence="2">Belongs to the CWC21 family.</text>
</comment>
<keyword evidence="5" id="KW-0508">mRNA splicing</keyword>
<evidence type="ECO:0000256" key="6">
    <source>
        <dbReference type="ARBA" id="ARBA00023242"/>
    </source>
</evidence>
<comment type="subcellular location">
    <subcellularLocation>
        <location evidence="1">Nucleus</location>
    </subcellularLocation>
</comment>
<feature type="region of interest" description="Disordered" evidence="7">
    <location>
        <begin position="1"/>
        <end position="62"/>
    </location>
</feature>
<keyword evidence="6" id="KW-0539">Nucleus</keyword>